<name>A0ABQ0CD93_9PROT</name>
<evidence type="ECO:0000259" key="9">
    <source>
        <dbReference type="PROSITE" id="PS00716"/>
    </source>
</evidence>
<dbReference type="InterPro" id="IPR007630">
    <property type="entry name" value="RNA_pol_sigma70_r4"/>
</dbReference>
<dbReference type="Pfam" id="PF04545">
    <property type="entry name" value="Sigma70_r4"/>
    <property type="match status" value="1"/>
</dbReference>
<dbReference type="InterPro" id="IPR050813">
    <property type="entry name" value="Sigma-70_Factor"/>
</dbReference>
<dbReference type="PRINTS" id="PR00046">
    <property type="entry name" value="SIGMA70FCT"/>
</dbReference>
<dbReference type="InterPro" id="IPR009042">
    <property type="entry name" value="RNA_pol_sigma70_r1_2"/>
</dbReference>
<keyword evidence="4 6" id="KW-0238">DNA-binding</keyword>
<accession>A0ABQ0CD93</accession>
<evidence type="ECO:0000256" key="1">
    <source>
        <dbReference type="ARBA" id="ARBA00007788"/>
    </source>
</evidence>
<comment type="similarity">
    <text evidence="1 6">Belongs to the sigma-70 factor family.</text>
</comment>
<dbReference type="SUPFAM" id="SSF88946">
    <property type="entry name" value="Sigma2 domain of RNA polymerase sigma factors"/>
    <property type="match status" value="1"/>
</dbReference>
<sequence>MKPMTTTSLVPVADQGDLVRYLGEINQFPLLTPEEEFALAARFHDHADLEAAHRLVSSYLRYVVKIAREYVDYGFRLMDLVQEGSLGLMQAVKKFNPYKGFRLATYAMWWIRASIQEFVLRSWSLVKIGTTAMQRKLFFSLRRNKRSIERLNHEEARLLGEKLGARTRDILEMDGRLANRDDSLNRQTLEDGEELQNLIPDARGNQEVMLLAAESANLNRRAAIEALRALNDRERAIITWRILDDSPLTLEEIGRKLGVSRERVRQLEQRALVKMRQAILPIPVEAPA</sequence>
<comment type="function">
    <text evidence="6">Sigma factors are initiation factors that promote the attachment of RNA polymerase to specific initiation sites and are then released.</text>
</comment>
<dbReference type="PANTHER" id="PTHR30376:SF3">
    <property type="entry name" value="RNA POLYMERASE SIGMA FACTOR RPOH"/>
    <property type="match status" value="1"/>
</dbReference>
<dbReference type="PROSITE" id="PS00715">
    <property type="entry name" value="SIGMA70_1"/>
    <property type="match status" value="1"/>
</dbReference>
<protein>
    <recommendedName>
        <fullName evidence="6">RNA polymerase sigma factor</fullName>
    </recommendedName>
</protein>
<keyword evidence="2 6" id="KW-0805">Transcription regulation</keyword>
<dbReference type="Gene3D" id="1.10.10.10">
    <property type="entry name" value="Winged helix-like DNA-binding domain superfamily/Winged helix DNA-binding domain"/>
    <property type="match status" value="1"/>
</dbReference>
<evidence type="ECO:0000313" key="10">
    <source>
        <dbReference type="EMBL" id="GAB0058872.1"/>
    </source>
</evidence>
<dbReference type="InterPro" id="IPR013324">
    <property type="entry name" value="RNA_pol_sigma_r3/r4-like"/>
</dbReference>
<evidence type="ECO:0000313" key="11">
    <source>
        <dbReference type="Proteomes" id="UP001628193"/>
    </source>
</evidence>
<evidence type="ECO:0000256" key="3">
    <source>
        <dbReference type="ARBA" id="ARBA00023082"/>
    </source>
</evidence>
<dbReference type="InterPro" id="IPR036388">
    <property type="entry name" value="WH-like_DNA-bd_sf"/>
</dbReference>
<keyword evidence="5 6" id="KW-0804">Transcription</keyword>
<organism evidence="10 11">
    <name type="scientific">Candidatus Magnetaquiglobus chichijimensis</name>
    <dbReference type="NCBI Taxonomy" id="3141448"/>
    <lineage>
        <taxon>Bacteria</taxon>
        <taxon>Pseudomonadati</taxon>
        <taxon>Pseudomonadota</taxon>
        <taxon>Magnetococcia</taxon>
        <taxon>Magnetococcales</taxon>
        <taxon>Candidatus Magnetaquicoccaceae</taxon>
        <taxon>Candidatus Magnetaquiglobus</taxon>
    </lineage>
</organism>
<dbReference type="InterPro" id="IPR007627">
    <property type="entry name" value="RNA_pol_sigma70_r2"/>
</dbReference>
<evidence type="ECO:0000256" key="4">
    <source>
        <dbReference type="ARBA" id="ARBA00023125"/>
    </source>
</evidence>
<dbReference type="InterPro" id="IPR013325">
    <property type="entry name" value="RNA_pol_sigma_r2"/>
</dbReference>
<dbReference type="InterPro" id="IPR000943">
    <property type="entry name" value="RNA_pol_sigma70"/>
</dbReference>
<comment type="caution">
    <text evidence="10">The sequence shown here is derived from an EMBL/GenBank/DDBJ whole genome shotgun (WGS) entry which is preliminary data.</text>
</comment>
<dbReference type="InterPro" id="IPR014284">
    <property type="entry name" value="RNA_pol_sigma-70_dom"/>
</dbReference>
<feature type="domain" description="RNA polymerase sigma-70" evidence="8">
    <location>
        <begin position="79"/>
        <end position="92"/>
    </location>
</feature>
<dbReference type="PROSITE" id="PS00716">
    <property type="entry name" value="SIGMA70_2"/>
    <property type="match status" value="1"/>
</dbReference>
<evidence type="ECO:0000256" key="5">
    <source>
        <dbReference type="ARBA" id="ARBA00023163"/>
    </source>
</evidence>
<dbReference type="EMBL" id="BAAFGK010000005">
    <property type="protein sequence ID" value="GAB0058872.1"/>
    <property type="molecule type" value="Genomic_DNA"/>
</dbReference>
<dbReference type="SUPFAM" id="SSF88659">
    <property type="entry name" value="Sigma3 and sigma4 domains of RNA polymerase sigma factors"/>
    <property type="match status" value="1"/>
</dbReference>
<feature type="domain" description="RNA polymerase sigma-70" evidence="9">
    <location>
        <begin position="249"/>
        <end position="275"/>
    </location>
</feature>
<evidence type="ECO:0000256" key="7">
    <source>
        <dbReference type="SAM" id="Coils"/>
    </source>
</evidence>
<keyword evidence="3 6" id="KW-0731">Sigma factor</keyword>
<gene>
    <name evidence="10" type="primary">rpoH_2</name>
    <name evidence="10" type="ORF">SIID45300_03230</name>
</gene>
<evidence type="ECO:0000256" key="6">
    <source>
        <dbReference type="RuleBase" id="RU362124"/>
    </source>
</evidence>
<dbReference type="PANTHER" id="PTHR30376">
    <property type="entry name" value="SIGMA FACTOR RPOH HEAT SHOCK RELATED"/>
    <property type="match status" value="1"/>
</dbReference>
<evidence type="ECO:0000259" key="8">
    <source>
        <dbReference type="PROSITE" id="PS00715"/>
    </source>
</evidence>
<dbReference type="NCBIfam" id="NF005143">
    <property type="entry name" value="PRK06596.1"/>
    <property type="match status" value="1"/>
</dbReference>
<keyword evidence="7" id="KW-0175">Coiled coil</keyword>
<dbReference type="CDD" id="cd06171">
    <property type="entry name" value="Sigma70_r4"/>
    <property type="match status" value="1"/>
</dbReference>
<feature type="coiled-coil region" evidence="7">
    <location>
        <begin position="213"/>
        <end position="270"/>
    </location>
</feature>
<reference evidence="10 11" key="1">
    <citation type="submission" date="2024-09" db="EMBL/GenBank/DDBJ databases">
        <title>Draft genome sequence of Candidatus Magnetaquicoccaceae bacterium FCR-1.</title>
        <authorList>
            <person name="Shimoshige H."/>
            <person name="Shimamura S."/>
            <person name="Taoka A."/>
            <person name="Kobayashi H."/>
            <person name="Maekawa T."/>
        </authorList>
    </citation>
    <scope>NUCLEOTIDE SEQUENCE [LARGE SCALE GENOMIC DNA]</scope>
    <source>
        <strain evidence="10 11">FCR-1</strain>
    </source>
</reference>
<keyword evidence="11" id="KW-1185">Reference proteome</keyword>
<dbReference type="Pfam" id="PF04542">
    <property type="entry name" value="Sigma70_r2"/>
    <property type="match status" value="1"/>
</dbReference>
<dbReference type="Proteomes" id="UP001628193">
    <property type="component" value="Unassembled WGS sequence"/>
</dbReference>
<dbReference type="Pfam" id="PF00140">
    <property type="entry name" value="Sigma70_r1_2"/>
    <property type="match status" value="1"/>
</dbReference>
<proteinExistence type="inferred from homology"/>
<evidence type="ECO:0000256" key="2">
    <source>
        <dbReference type="ARBA" id="ARBA00023015"/>
    </source>
</evidence>
<dbReference type="Gene3D" id="1.10.601.10">
    <property type="entry name" value="RNA Polymerase Primary Sigma Factor"/>
    <property type="match status" value="1"/>
</dbReference>
<dbReference type="PIRSF" id="PIRSF000770">
    <property type="entry name" value="RNA_pol_sigma-SigE/K"/>
    <property type="match status" value="1"/>
</dbReference>
<dbReference type="NCBIfam" id="TIGR02937">
    <property type="entry name" value="sigma70-ECF"/>
    <property type="match status" value="1"/>
</dbReference>